<sequence length="61" mass="7063">MIDSQMPITAIEYRIQANLSSFSQAIFNMYCLALQLKKVMDEIQERAEIMRVNNTLPPQSK</sequence>
<gene>
    <name evidence="1" type="ORF">Xkoz_00120</name>
</gene>
<organism evidence="1 2">
    <name type="scientific">Xenorhabdus kozodoii</name>
    <dbReference type="NCBI Taxonomy" id="351676"/>
    <lineage>
        <taxon>Bacteria</taxon>
        <taxon>Pseudomonadati</taxon>
        <taxon>Pseudomonadota</taxon>
        <taxon>Gammaproteobacteria</taxon>
        <taxon>Enterobacterales</taxon>
        <taxon>Morganellaceae</taxon>
        <taxon>Xenorhabdus</taxon>
    </lineage>
</organism>
<dbReference type="EMBL" id="NJCX01000001">
    <property type="protein sequence ID" value="PHM75109.1"/>
    <property type="molecule type" value="Genomic_DNA"/>
</dbReference>
<proteinExistence type="predicted"/>
<name>A0A2D0LHC6_9GAMM</name>
<dbReference type="RefSeq" id="WP_099140270.1">
    <property type="nucleotide sequence ID" value="NZ_CAWNOR010000001.1"/>
</dbReference>
<dbReference type="AlphaFoldDB" id="A0A2D0LHC6"/>
<accession>A0A2D0LHC6</accession>
<comment type="caution">
    <text evidence="1">The sequence shown here is derived from an EMBL/GenBank/DDBJ whole genome shotgun (WGS) entry which is preliminary data.</text>
</comment>
<dbReference type="Proteomes" id="UP000221101">
    <property type="component" value="Unassembled WGS sequence"/>
</dbReference>
<keyword evidence="2" id="KW-1185">Reference proteome</keyword>
<reference evidence="1 2" key="1">
    <citation type="journal article" date="2017" name="Nat. Microbiol.">
        <title>Natural product diversity associated with the nematode symbionts Photorhabdus and Xenorhabdus.</title>
        <authorList>
            <person name="Tobias N.J."/>
            <person name="Wolff H."/>
            <person name="Djahanschiri B."/>
            <person name="Grundmann F."/>
            <person name="Kronenwerth M."/>
            <person name="Shi Y.M."/>
            <person name="Simonyi S."/>
            <person name="Grun P."/>
            <person name="Shapiro-Ilan D."/>
            <person name="Pidot S.J."/>
            <person name="Stinear T.P."/>
            <person name="Ebersberger I."/>
            <person name="Bode H.B."/>
        </authorList>
    </citation>
    <scope>NUCLEOTIDE SEQUENCE [LARGE SCALE GENOMIC DNA]</scope>
    <source>
        <strain evidence="1 2">DSM 17907</strain>
    </source>
</reference>
<evidence type="ECO:0000313" key="1">
    <source>
        <dbReference type="EMBL" id="PHM75109.1"/>
    </source>
</evidence>
<evidence type="ECO:0000313" key="2">
    <source>
        <dbReference type="Proteomes" id="UP000221101"/>
    </source>
</evidence>
<protein>
    <submittedName>
        <fullName evidence="1">Uncharacterized protein</fullName>
    </submittedName>
</protein>